<reference evidence="2" key="1">
    <citation type="journal article" date="2020" name="Nat. Ecol. Evol.">
        <title>Deeply conserved synteny resolves early events in vertebrate evolution.</title>
        <authorList>
            <person name="Simakov O."/>
            <person name="Marletaz F."/>
            <person name="Yue J.X."/>
            <person name="O'Connell B."/>
            <person name="Jenkins J."/>
            <person name="Brandt A."/>
            <person name="Calef R."/>
            <person name="Tung C.H."/>
            <person name="Huang T.K."/>
            <person name="Schmutz J."/>
            <person name="Satoh N."/>
            <person name="Yu J.K."/>
            <person name="Putnam N.H."/>
            <person name="Green R.E."/>
            <person name="Rokhsar D.S."/>
        </authorList>
    </citation>
    <scope>NUCLEOTIDE SEQUENCE [LARGE SCALE GENOMIC DNA]</scope>
    <source>
        <strain evidence="2">S238N-H82</strain>
    </source>
</reference>
<feature type="domain" description="CARD" evidence="1">
    <location>
        <begin position="1"/>
        <end position="90"/>
    </location>
</feature>
<dbReference type="InterPro" id="IPR037939">
    <property type="entry name" value="CRADD"/>
</dbReference>
<dbReference type="GO" id="GO:0070513">
    <property type="term" value="F:death domain binding"/>
    <property type="evidence" value="ECO:0007669"/>
    <property type="project" value="InterPro"/>
</dbReference>
<dbReference type="PANTHER" id="PTHR15034:SF5">
    <property type="entry name" value="DEATH DOMAIN-CONTAINING PROTEIN CRADD"/>
    <property type="match status" value="1"/>
</dbReference>
<dbReference type="GO" id="GO:0002020">
    <property type="term" value="F:protease binding"/>
    <property type="evidence" value="ECO:0007669"/>
    <property type="project" value="InterPro"/>
</dbReference>
<dbReference type="Gene3D" id="1.10.533.10">
    <property type="entry name" value="Death Domain, Fas"/>
    <property type="match status" value="1"/>
</dbReference>
<evidence type="ECO:0000313" key="3">
    <source>
        <dbReference type="RefSeq" id="XP_035674087.1"/>
    </source>
</evidence>
<evidence type="ECO:0000259" key="1">
    <source>
        <dbReference type="PROSITE" id="PS50209"/>
    </source>
</evidence>
<dbReference type="Proteomes" id="UP000001554">
    <property type="component" value="Chromosome 4"/>
</dbReference>
<dbReference type="PROSITE" id="PS50209">
    <property type="entry name" value="CARD"/>
    <property type="match status" value="1"/>
</dbReference>
<dbReference type="SMART" id="SM00114">
    <property type="entry name" value="CARD"/>
    <property type="match status" value="1"/>
</dbReference>
<dbReference type="CDD" id="cd01671">
    <property type="entry name" value="CARD"/>
    <property type="match status" value="1"/>
</dbReference>
<sequence>MDATDRERLLRNRIDLLDSLNVHNVIHYLYQEGIFSEDDIERACSGTTRRDKVWIMLDLLLLRGPQAYSTFRQALQENYPWLVDKLDKTDVSNFQRPTIYRKQVRKDGHVSVSETRLQGQGNVVVQAGSNAVVNIGLPTTFRRK</sequence>
<gene>
    <name evidence="3" type="primary">LOC118414269</name>
</gene>
<dbReference type="InterPro" id="IPR011029">
    <property type="entry name" value="DEATH-like_dom_sf"/>
</dbReference>
<dbReference type="OrthoDB" id="10031931at2759"/>
<dbReference type="GeneID" id="118414269"/>
<dbReference type="Pfam" id="PF00619">
    <property type="entry name" value="CARD"/>
    <property type="match status" value="1"/>
</dbReference>
<evidence type="ECO:0000313" key="2">
    <source>
        <dbReference type="Proteomes" id="UP000001554"/>
    </source>
</evidence>
<dbReference type="AlphaFoldDB" id="A0A9J7MN31"/>
<accession>A0A9J7MN31</accession>
<dbReference type="InterPro" id="IPR001315">
    <property type="entry name" value="CARD"/>
</dbReference>
<dbReference type="RefSeq" id="XP_035674087.1">
    <property type="nucleotide sequence ID" value="XM_035818194.1"/>
</dbReference>
<organism evidence="2 3">
    <name type="scientific">Branchiostoma floridae</name>
    <name type="common">Florida lancelet</name>
    <name type="synonym">Amphioxus</name>
    <dbReference type="NCBI Taxonomy" id="7739"/>
    <lineage>
        <taxon>Eukaryota</taxon>
        <taxon>Metazoa</taxon>
        <taxon>Chordata</taxon>
        <taxon>Cephalochordata</taxon>
        <taxon>Leptocardii</taxon>
        <taxon>Amphioxiformes</taxon>
        <taxon>Branchiostomatidae</taxon>
        <taxon>Branchiostoma</taxon>
    </lineage>
</organism>
<dbReference type="GO" id="GO:0042981">
    <property type="term" value="P:regulation of apoptotic process"/>
    <property type="evidence" value="ECO:0007669"/>
    <property type="project" value="InterPro"/>
</dbReference>
<dbReference type="KEGG" id="bfo:118414269"/>
<name>A0A9J7MN31_BRAFL</name>
<keyword evidence="2" id="KW-1185">Reference proteome</keyword>
<dbReference type="SUPFAM" id="SSF47986">
    <property type="entry name" value="DEATH domain"/>
    <property type="match status" value="1"/>
</dbReference>
<proteinExistence type="predicted"/>
<protein>
    <submittedName>
        <fullName evidence="3">Death domain-containing protein CRADD-like</fullName>
    </submittedName>
</protein>
<reference evidence="3" key="2">
    <citation type="submission" date="2025-08" db="UniProtKB">
        <authorList>
            <consortium name="RefSeq"/>
        </authorList>
    </citation>
    <scope>IDENTIFICATION</scope>
    <source>
        <strain evidence="3">S238N-H82</strain>
        <tissue evidence="3">Testes</tissue>
    </source>
</reference>
<dbReference type="PANTHER" id="PTHR15034">
    <property type="entry name" value="DEATH DOMAIN-CONTAINING PROTEIN CRADD"/>
    <property type="match status" value="1"/>
</dbReference>